<gene>
    <name evidence="1" type="ORF">ATPR_0209</name>
</gene>
<evidence type="ECO:0000313" key="2">
    <source>
        <dbReference type="Proteomes" id="UP000004319"/>
    </source>
</evidence>
<accession>F7VA10</accession>
<organism evidence="1 2">
    <name type="scientific">Acetobacter tropicalis NBRC 101654</name>
    <dbReference type="NCBI Taxonomy" id="749388"/>
    <lineage>
        <taxon>Bacteria</taxon>
        <taxon>Pseudomonadati</taxon>
        <taxon>Pseudomonadota</taxon>
        <taxon>Alphaproteobacteria</taxon>
        <taxon>Acetobacterales</taxon>
        <taxon>Acetobacteraceae</taxon>
        <taxon>Acetobacter</taxon>
    </lineage>
</organism>
<proteinExistence type="predicted"/>
<dbReference type="EMBL" id="BABS01000003">
    <property type="protein sequence ID" value="GAA07205.1"/>
    <property type="molecule type" value="Genomic_DNA"/>
</dbReference>
<reference evidence="1 2" key="1">
    <citation type="journal article" date="2011" name="Biochem. Biophys. Res. Commun.">
        <title>Increased number of Arginine-based salt bridges contributes to the thermotolerance of thermotolerant acetic acid bacteria, Acetobacter tropicalis SKU1100.</title>
        <authorList>
            <person name="Matsutani M."/>
            <person name="Hirakawa H."/>
            <person name="Nishikura M."/>
            <person name="Soemphol W."/>
            <person name="Ali I.A.I."/>
            <person name="Yakushi T."/>
            <person name="Matsushita K."/>
        </authorList>
    </citation>
    <scope>NUCLEOTIDE SEQUENCE [LARGE SCALE GENOMIC DNA]</scope>
    <source>
        <strain evidence="1 2">NBRC 101654</strain>
    </source>
</reference>
<name>F7VA10_9PROT</name>
<protein>
    <submittedName>
        <fullName evidence="1">Uncharacterized protein</fullName>
    </submittedName>
</protein>
<dbReference type="Proteomes" id="UP000004319">
    <property type="component" value="Unassembled WGS sequence"/>
</dbReference>
<dbReference type="AlphaFoldDB" id="F7VA10"/>
<comment type="caution">
    <text evidence="1">The sequence shown here is derived from an EMBL/GenBank/DDBJ whole genome shotgun (WGS) entry which is preliminary data.</text>
</comment>
<evidence type="ECO:0000313" key="1">
    <source>
        <dbReference type="EMBL" id="GAA07205.1"/>
    </source>
</evidence>
<sequence length="54" mass="6247">MGLPHYGLPLLRFWPDGSDCGFFSKVGAILRSIEETWDERFASNWHILRVQIIA</sequence>